<feature type="chain" id="PRO_5001500718" description="2-phospho-L-lactate guanylyltransferase" evidence="2">
    <location>
        <begin position="22"/>
        <end position="141"/>
    </location>
</feature>
<dbReference type="Proteomes" id="UP000019753">
    <property type="component" value="Unassembled WGS sequence"/>
</dbReference>
<evidence type="ECO:0000256" key="1">
    <source>
        <dbReference type="SAM" id="MobiDB-lite"/>
    </source>
</evidence>
<reference evidence="3 4" key="1">
    <citation type="submission" date="2014-01" db="EMBL/GenBank/DDBJ databases">
        <title>Actinotalea ferrariae CF5-4.</title>
        <authorList>
            <person name="Chen F."/>
            <person name="Li Y."/>
            <person name="Wang G."/>
        </authorList>
    </citation>
    <scope>NUCLEOTIDE SEQUENCE [LARGE SCALE GENOMIC DNA]</scope>
    <source>
        <strain evidence="3 4">CF5-4</strain>
    </source>
</reference>
<dbReference type="AlphaFoldDB" id="A0A021VQH1"/>
<sequence>MLVAAALVPETLLLLPGTAGAAHVLEAERAAAREAVARLLAAGPERVLVVTCPPRSTHDVVLRHPLRATSTAAGIPDERWSGGAGDPEGARVQDPGTSVGLALLADQGWTGVTDAVVLADGPRDASALRALGAAEVADGAT</sequence>
<name>A0A021VQH1_9CELL</name>
<evidence type="ECO:0008006" key="5">
    <source>
        <dbReference type="Google" id="ProtNLM"/>
    </source>
</evidence>
<feature type="signal peptide" evidence="2">
    <location>
        <begin position="1"/>
        <end position="21"/>
    </location>
</feature>
<dbReference type="RefSeq" id="WP_216699432.1">
    <property type="nucleotide sequence ID" value="NZ_AXCW01000101.1"/>
</dbReference>
<feature type="region of interest" description="Disordered" evidence="1">
    <location>
        <begin position="72"/>
        <end position="95"/>
    </location>
</feature>
<evidence type="ECO:0000313" key="4">
    <source>
        <dbReference type="Proteomes" id="UP000019753"/>
    </source>
</evidence>
<protein>
    <recommendedName>
        <fullName evidence="5">2-phospho-L-lactate guanylyltransferase</fullName>
    </recommendedName>
</protein>
<keyword evidence="2" id="KW-0732">Signal</keyword>
<keyword evidence="4" id="KW-1185">Reference proteome</keyword>
<feature type="non-terminal residue" evidence="3">
    <location>
        <position position="141"/>
    </location>
</feature>
<evidence type="ECO:0000313" key="3">
    <source>
        <dbReference type="EMBL" id="EYR63353.1"/>
    </source>
</evidence>
<comment type="caution">
    <text evidence="3">The sequence shown here is derived from an EMBL/GenBank/DDBJ whole genome shotgun (WGS) entry which is preliminary data.</text>
</comment>
<proteinExistence type="predicted"/>
<gene>
    <name evidence="3" type="ORF">N866_01200</name>
</gene>
<dbReference type="EMBL" id="AXCW01000101">
    <property type="protein sequence ID" value="EYR63353.1"/>
    <property type="molecule type" value="Genomic_DNA"/>
</dbReference>
<accession>A0A021VQH1</accession>
<organism evidence="3 4">
    <name type="scientific">Actinotalea ferrariae CF5-4</name>
    <dbReference type="NCBI Taxonomy" id="948458"/>
    <lineage>
        <taxon>Bacteria</taxon>
        <taxon>Bacillati</taxon>
        <taxon>Actinomycetota</taxon>
        <taxon>Actinomycetes</taxon>
        <taxon>Micrococcales</taxon>
        <taxon>Cellulomonadaceae</taxon>
        <taxon>Actinotalea</taxon>
    </lineage>
</organism>
<evidence type="ECO:0000256" key="2">
    <source>
        <dbReference type="SAM" id="SignalP"/>
    </source>
</evidence>